<dbReference type="EMBL" id="JAAAJB010000420">
    <property type="protein sequence ID" value="KAG0256214.1"/>
    <property type="molecule type" value="Genomic_DNA"/>
</dbReference>
<comment type="caution">
    <text evidence="1">The sequence shown here is derived from an EMBL/GenBank/DDBJ whole genome shotgun (WGS) entry which is preliminary data.</text>
</comment>
<gene>
    <name evidence="1" type="ORF">DFQ27_005850</name>
</gene>
<protein>
    <submittedName>
        <fullName evidence="1">Uncharacterized protein</fullName>
    </submittedName>
</protein>
<organism evidence="1 2">
    <name type="scientific">Actinomortierella ambigua</name>
    <dbReference type="NCBI Taxonomy" id="1343610"/>
    <lineage>
        <taxon>Eukaryota</taxon>
        <taxon>Fungi</taxon>
        <taxon>Fungi incertae sedis</taxon>
        <taxon>Mucoromycota</taxon>
        <taxon>Mortierellomycotina</taxon>
        <taxon>Mortierellomycetes</taxon>
        <taxon>Mortierellales</taxon>
        <taxon>Mortierellaceae</taxon>
        <taxon>Actinomortierella</taxon>
    </lineage>
</organism>
<proteinExistence type="predicted"/>
<evidence type="ECO:0000313" key="2">
    <source>
        <dbReference type="Proteomes" id="UP000807716"/>
    </source>
</evidence>
<keyword evidence="2" id="KW-1185">Reference proteome</keyword>
<dbReference type="AlphaFoldDB" id="A0A9P6U206"/>
<sequence length="267" mass="29149">MVNDTQIFPDYQAFLDFAQSAPAQTKLETESLVIQRTAGQALGWGALHPALVAYLQQNTCVNCLELHLATFDGDHDGGATLEQFAQVLGDHKLRQLTLVVETITANQVSILLTQVARHPQHQLERLRIQHGSLDVMLTFEPIEAHGVGMGAIAPLDGEPDHNFLSVTFNTAPIRDGAPSLAKPNQQVLGAWLGTIADDPARNKKVTCYETQGLEVQTLKAFMLRIASASLIGFHYSGERFTDAEAFRKTLIDAHRGSLTNNNCIIGV</sequence>
<dbReference type="Proteomes" id="UP000807716">
    <property type="component" value="Unassembled WGS sequence"/>
</dbReference>
<name>A0A9P6U206_9FUNG</name>
<accession>A0A9P6U206</accession>
<evidence type="ECO:0000313" key="1">
    <source>
        <dbReference type="EMBL" id="KAG0256214.1"/>
    </source>
</evidence>
<reference evidence="1" key="1">
    <citation type="journal article" date="2020" name="Fungal Divers.">
        <title>Resolving the Mortierellaceae phylogeny through synthesis of multi-gene phylogenetics and phylogenomics.</title>
        <authorList>
            <person name="Vandepol N."/>
            <person name="Liber J."/>
            <person name="Desiro A."/>
            <person name="Na H."/>
            <person name="Kennedy M."/>
            <person name="Barry K."/>
            <person name="Grigoriev I.V."/>
            <person name="Miller A.N."/>
            <person name="O'Donnell K."/>
            <person name="Stajich J.E."/>
            <person name="Bonito G."/>
        </authorList>
    </citation>
    <scope>NUCLEOTIDE SEQUENCE</scope>
    <source>
        <strain evidence="1">BC1065</strain>
    </source>
</reference>